<dbReference type="AlphaFoldDB" id="A0A368VFS2"/>
<accession>A0A368VFS2</accession>
<organism evidence="1 2">
    <name type="scientific">Halopolyspora algeriensis</name>
    <dbReference type="NCBI Taxonomy" id="1500506"/>
    <lineage>
        <taxon>Bacteria</taxon>
        <taxon>Bacillati</taxon>
        <taxon>Actinomycetota</taxon>
        <taxon>Actinomycetes</taxon>
        <taxon>Actinomycetes incertae sedis</taxon>
        <taxon>Halopolyspora</taxon>
    </lineage>
</organism>
<keyword evidence="2" id="KW-1185">Reference proteome</keyword>
<evidence type="ECO:0000313" key="1">
    <source>
        <dbReference type="EMBL" id="RCW40000.1"/>
    </source>
</evidence>
<dbReference type="Proteomes" id="UP000253495">
    <property type="component" value="Unassembled WGS sequence"/>
</dbReference>
<gene>
    <name evidence="1" type="ORF">DFQ14_11383</name>
</gene>
<reference evidence="1 2" key="1">
    <citation type="submission" date="2018-07" db="EMBL/GenBank/DDBJ databases">
        <title>Genomic Encyclopedia of Type Strains, Phase III (KMG-III): the genomes of soil and plant-associated and newly described type strains.</title>
        <authorList>
            <person name="Whitman W."/>
        </authorList>
    </citation>
    <scope>NUCLEOTIDE SEQUENCE [LARGE SCALE GENOMIC DNA]</scope>
    <source>
        <strain evidence="1 2">CECT 8575</strain>
    </source>
</reference>
<sequence length="149" mass="16674">MECLVELQPDDAGEVLTLQRAAYVTEAQVYRDPDLPPLLQSLEQVTAELAAEAEHAESTRDAELAYQRRRPSGGQAVYGLRLPTERIAQLRRLAEARGIEPSVLARGWVIEQLDRAEAGNRDPGADRWEHDLRATAEHLRELLDERPGA</sequence>
<evidence type="ECO:0000313" key="2">
    <source>
        <dbReference type="Proteomes" id="UP000253495"/>
    </source>
</evidence>
<name>A0A368VFS2_9ACTN</name>
<proteinExistence type="predicted"/>
<dbReference type="EMBL" id="QPJC01000013">
    <property type="protein sequence ID" value="RCW40000.1"/>
    <property type="molecule type" value="Genomic_DNA"/>
</dbReference>
<comment type="caution">
    <text evidence="1">The sequence shown here is derived from an EMBL/GenBank/DDBJ whole genome shotgun (WGS) entry which is preliminary data.</text>
</comment>
<dbReference type="RefSeq" id="WP_179951608.1">
    <property type="nucleotide sequence ID" value="NZ_QPJC01000013.1"/>
</dbReference>
<protein>
    <submittedName>
        <fullName evidence="1">Uncharacterized protein</fullName>
    </submittedName>
</protein>